<gene>
    <name evidence="6" type="primary">LOC103506566</name>
</gene>
<dbReference type="KEGG" id="dci:103506566"/>
<evidence type="ECO:0000259" key="3">
    <source>
        <dbReference type="SMART" id="SM00645"/>
    </source>
</evidence>
<dbReference type="SMART" id="SM00848">
    <property type="entry name" value="Inhibitor_I29"/>
    <property type="match status" value="1"/>
</dbReference>
<evidence type="ECO:0000313" key="5">
    <source>
        <dbReference type="Proteomes" id="UP000079169"/>
    </source>
</evidence>
<keyword evidence="2" id="KW-0732">Signal</keyword>
<accession>A0A1S4E8M9</accession>
<organism evidence="5 6">
    <name type="scientific">Diaphorina citri</name>
    <name type="common">Asian citrus psyllid</name>
    <dbReference type="NCBI Taxonomy" id="121845"/>
    <lineage>
        <taxon>Eukaryota</taxon>
        <taxon>Metazoa</taxon>
        <taxon>Ecdysozoa</taxon>
        <taxon>Arthropoda</taxon>
        <taxon>Hexapoda</taxon>
        <taxon>Insecta</taxon>
        <taxon>Pterygota</taxon>
        <taxon>Neoptera</taxon>
        <taxon>Paraneoptera</taxon>
        <taxon>Hemiptera</taxon>
        <taxon>Sternorrhyncha</taxon>
        <taxon>Psylloidea</taxon>
        <taxon>Psyllidae</taxon>
        <taxon>Diaphorininae</taxon>
        <taxon>Diaphorina</taxon>
    </lineage>
</organism>
<proteinExistence type="inferred from homology"/>
<dbReference type="InterPro" id="IPR013128">
    <property type="entry name" value="Peptidase_C1A"/>
</dbReference>
<comment type="similarity">
    <text evidence="1">Belongs to the peptidase C1 family.</text>
</comment>
<dbReference type="AlphaFoldDB" id="A0A1S4E8M9"/>
<evidence type="ECO:0000256" key="1">
    <source>
        <dbReference type="ARBA" id="ARBA00008455"/>
    </source>
</evidence>
<dbReference type="InterPro" id="IPR039417">
    <property type="entry name" value="Peptidase_C1A_papain-like"/>
</dbReference>
<dbReference type="Pfam" id="PF00112">
    <property type="entry name" value="Peptidase_C1"/>
    <property type="match status" value="1"/>
</dbReference>
<feature type="chain" id="PRO_5018634048" evidence="2">
    <location>
        <begin position="20"/>
        <end position="363"/>
    </location>
</feature>
<dbReference type="PaxDb" id="121845-A0A1S4E8M9"/>
<dbReference type="GO" id="GO:0006508">
    <property type="term" value="P:proteolysis"/>
    <property type="evidence" value="ECO:0007669"/>
    <property type="project" value="InterPro"/>
</dbReference>
<dbReference type="Pfam" id="PF08246">
    <property type="entry name" value="Inhibitor_I29"/>
    <property type="match status" value="1"/>
</dbReference>
<feature type="signal peptide" evidence="2">
    <location>
        <begin position="1"/>
        <end position="19"/>
    </location>
</feature>
<dbReference type="InterPro" id="IPR013201">
    <property type="entry name" value="Prot_inhib_I29"/>
</dbReference>
<evidence type="ECO:0000256" key="2">
    <source>
        <dbReference type="SAM" id="SignalP"/>
    </source>
</evidence>
<keyword evidence="5" id="KW-1185">Reference proteome</keyword>
<feature type="domain" description="Cathepsin propeptide inhibitor" evidence="4">
    <location>
        <begin position="49"/>
        <end position="106"/>
    </location>
</feature>
<dbReference type="PROSITE" id="PS00639">
    <property type="entry name" value="THIOL_PROTEASE_HIS"/>
    <property type="match status" value="1"/>
</dbReference>
<dbReference type="CDD" id="cd02248">
    <property type="entry name" value="Peptidase_C1A"/>
    <property type="match status" value="1"/>
</dbReference>
<dbReference type="STRING" id="121845.A0A1S4E8M9"/>
<reference evidence="6" key="1">
    <citation type="submission" date="2025-08" db="UniProtKB">
        <authorList>
            <consortium name="RefSeq"/>
        </authorList>
    </citation>
    <scope>IDENTIFICATION</scope>
</reference>
<dbReference type="InterPro" id="IPR000668">
    <property type="entry name" value="Peptidase_C1A_C"/>
</dbReference>
<dbReference type="OMA" id="MYQNSEP"/>
<evidence type="ECO:0000259" key="4">
    <source>
        <dbReference type="SMART" id="SM00848"/>
    </source>
</evidence>
<dbReference type="PRINTS" id="PR00705">
    <property type="entry name" value="PAPAIN"/>
</dbReference>
<dbReference type="PANTHER" id="PTHR12411">
    <property type="entry name" value="CYSTEINE PROTEASE FAMILY C1-RELATED"/>
    <property type="match status" value="1"/>
</dbReference>
<dbReference type="SUPFAM" id="SSF54001">
    <property type="entry name" value="Cysteine proteinases"/>
    <property type="match status" value="1"/>
</dbReference>
<name>A0A1S4E8M9_DIACI</name>
<sequence length="363" mass="41695">MKISLQILGALCLVHCALSIDVDLNDEVQQRITRVLEPGNANDERLTLFRQFVAEFGRKYASDWEIEFRFDAFKKNMDVHDHFVQNEEGTAEYGMTEFSDYGEKELSKFTSQCERQEPELTGVESQSFQEMVQMGEELLYRDLKYKDTPSSVDWRNKGLISPVLDQGYCSSSWAYAATTALETAYALQTNHFQRLSKQQLIDCDRFNYACCGGRPHMSYLYLNRDGGMELDKTYNGRPFLRRCHFKRENAKVQVYGLALFTNTSVAINEELIEKYVAEKGPVVVNLTPNGLTVYKKGILRQKDTKCLKNSNYIYHSVVLVGYGEEGGVKYWIGKNSWGKKWGENVSSYEYVSTMISKFNVVNS</sequence>
<dbReference type="GeneID" id="103506566"/>
<dbReference type="InterPro" id="IPR025660">
    <property type="entry name" value="Pept_his_AS"/>
</dbReference>
<dbReference type="Proteomes" id="UP000079169">
    <property type="component" value="Unplaced"/>
</dbReference>
<evidence type="ECO:0000313" key="6">
    <source>
        <dbReference type="RefSeq" id="XP_017298414.1"/>
    </source>
</evidence>
<dbReference type="RefSeq" id="XP_017298414.1">
    <property type="nucleotide sequence ID" value="XM_017442925.2"/>
</dbReference>
<dbReference type="InterPro" id="IPR038765">
    <property type="entry name" value="Papain-like_cys_pep_sf"/>
</dbReference>
<protein>
    <submittedName>
        <fullName evidence="6">Cathepsin L1-like</fullName>
    </submittedName>
</protein>
<dbReference type="Gene3D" id="3.90.70.10">
    <property type="entry name" value="Cysteine proteinases"/>
    <property type="match status" value="1"/>
</dbReference>
<dbReference type="SMART" id="SM00645">
    <property type="entry name" value="Pept_C1"/>
    <property type="match status" value="1"/>
</dbReference>
<feature type="domain" description="Peptidase C1A papain C-terminal" evidence="3">
    <location>
        <begin position="148"/>
        <end position="355"/>
    </location>
</feature>
<dbReference type="GO" id="GO:0008234">
    <property type="term" value="F:cysteine-type peptidase activity"/>
    <property type="evidence" value="ECO:0007669"/>
    <property type="project" value="InterPro"/>
</dbReference>